<dbReference type="PANTHER" id="PTHR34819:SF3">
    <property type="entry name" value="CELL SURFACE PROTEIN"/>
    <property type="match status" value="1"/>
</dbReference>
<dbReference type="InterPro" id="IPR051172">
    <property type="entry name" value="Chlamydia_OmcB"/>
</dbReference>
<dbReference type="CDD" id="cd07185">
    <property type="entry name" value="OmpA_C-like"/>
    <property type="match status" value="1"/>
</dbReference>
<dbReference type="InterPro" id="IPR047589">
    <property type="entry name" value="DUF11_rpt"/>
</dbReference>
<reference evidence="5" key="1">
    <citation type="submission" date="2015-08" db="EMBL/GenBank/DDBJ databases">
        <title>The complete genome of Altererythrobacter atlanticus strain 26DY36.</title>
        <authorList>
            <person name="Wu Y.-H."/>
            <person name="Cheng H."/>
            <person name="Wu X.-W."/>
        </authorList>
    </citation>
    <scope>NUCLEOTIDE SEQUENCE</scope>
    <source>
        <strain evidence="5">26DY36</strain>
        <plasmid evidence="5">unnamed</plasmid>
    </source>
</reference>
<dbReference type="EMBL" id="CP011453">
    <property type="protein sequence ID" value="AKH44316.1"/>
    <property type="molecule type" value="Genomic_DNA"/>
</dbReference>
<dbReference type="Gene3D" id="2.60.40.740">
    <property type="match status" value="2"/>
</dbReference>
<dbReference type="NCBIfam" id="TIGR01451">
    <property type="entry name" value="B_ant_repeat"/>
    <property type="match status" value="3"/>
</dbReference>
<dbReference type="Gene3D" id="3.30.1330.60">
    <property type="entry name" value="OmpA-like domain"/>
    <property type="match status" value="1"/>
</dbReference>
<name>A0A0F7KYJ2_9SPHN</name>
<dbReference type="PROSITE" id="PS51123">
    <property type="entry name" value="OMPA_2"/>
    <property type="match status" value="1"/>
</dbReference>
<evidence type="ECO:0000259" key="4">
    <source>
        <dbReference type="PROSITE" id="PS51123"/>
    </source>
</evidence>
<organism evidence="5 6">
    <name type="scientific">Croceibacterium atlanticum</name>
    <dbReference type="NCBI Taxonomy" id="1267766"/>
    <lineage>
        <taxon>Bacteria</taxon>
        <taxon>Pseudomonadati</taxon>
        <taxon>Pseudomonadota</taxon>
        <taxon>Alphaproteobacteria</taxon>
        <taxon>Sphingomonadales</taxon>
        <taxon>Erythrobacteraceae</taxon>
        <taxon>Croceibacterium</taxon>
    </lineage>
</organism>
<evidence type="ECO:0000313" key="6">
    <source>
        <dbReference type="Proteomes" id="UP000034392"/>
    </source>
</evidence>
<feature type="domain" description="OmpA-like" evidence="4">
    <location>
        <begin position="1902"/>
        <end position="2004"/>
    </location>
</feature>
<dbReference type="PRINTS" id="PR01021">
    <property type="entry name" value="OMPADOMAIN"/>
</dbReference>
<keyword evidence="5" id="KW-0449">Lipoprotein</keyword>
<dbReference type="InterPro" id="IPR006665">
    <property type="entry name" value="OmpA-like"/>
</dbReference>
<dbReference type="PANTHER" id="PTHR34819">
    <property type="entry name" value="LARGE CYSTEINE-RICH PERIPLASMIC PROTEIN OMCB"/>
    <property type="match status" value="1"/>
</dbReference>
<dbReference type="KEGG" id="aay:WYH_03297"/>
<dbReference type="Pfam" id="PF01345">
    <property type="entry name" value="DUF11"/>
    <property type="match status" value="5"/>
</dbReference>
<keyword evidence="6" id="KW-1185">Reference proteome</keyword>
<evidence type="ECO:0000256" key="2">
    <source>
        <dbReference type="ARBA" id="ARBA00023136"/>
    </source>
</evidence>
<keyword evidence="2 3" id="KW-0472">Membrane</keyword>
<dbReference type="InterPro" id="IPR001434">
    <property type="entry name" value="OmcB-like_DUF11"/>
</dbReference>
<evidence type="ECO:0000256" key="3">
    <source>
        <dbReference type="PROSITE-ProRule" id="PRU00473"/>
    </source>
</evidence>
<dbReference type="GO" id="GO:0016020">
    <property type="term" value="C:membrane"/>
    <property type="evidence" value="ECO:0007669"/>
    <property type="project" value="UniProtKB-SubCell"/>
</dbReference>
<dbReference type="PATRIC" id="fig|1267766.3.peg.3316"/>
<evidence type="ECO:0000313" key="5">
    <source>
        <dbReference type="EMBL" id="AKH44316.1"/>
    </source>
</evidence>
<dbReference type="InterPro" id="IPR036737">
    <property type="entry name" value="OmpA-like_sf"/>
</dbReference>
<geneLocation type="plasmid" evidence="5 6">
    <name>unnamed</name>
</geneLocation>
<protein>
    <submittedName>
        <fullName evidence="5">Outer membrane lipoprotein Omp16</fullName>
    </submittedName>
</protein>
<keyword evidence="5" id="KW-0614">Plasmid</keyword>
<dbReference type="Proteomes" id="UP000034392">
    <property type="component" value="Plasmid unnamed"/>
</dbReference>
<dbReference type="SUPFAM" id="SSF103088">
    <property type="entry name" value="OmpA-like"/>
    <property type="match status" value="2"/>
</dbReference>
<proteinExistence type="predicted"/>
<accession>A0A0F7KYJ2</accession>
<comment type="subcellular location">
    <subcellularLocation>
        <location evidence="1">Membrane</location>
    </subcellularLocation>
</comment>
<sequence>MVDDPLPAGISSASWTCGGATGGGACGQASGSGAISGRTVDLPVGASVTFSMTLQIPAGYSGDLTNIATVTAPGTALETDLTNNSATDVDAGVVVTKTLIGENGVLANLAEPGEQLTYRITVTNNGSVAVSGYDVIDTLDPNTSLVMATGGGILNGSNVEWTNLSIPPGGSLSVLLMTRIDDPLPSTLTRITNIARHPDGPVPSCPSGQCVVTPVAPAVTYAKSTTATNAAVGDVITYTLTARVFHSPTTDDLTLTDTLGSGLDFTAVTNAGAFTCTPGSPLVCTLPSGTAVGTYSLAYTATVNASATGSVTNAVVGTGGDDPSCSGTCDTDTPVVAPDVTFAKSADTAGPVSTGDIITFTLTTTITNSLITSDIVLLTDTLGTGLDFTAVTDAGIYGVDSTGDPVIEFTLPAGTGPGSYSVSYTAIVAPDATGSVSNVVVGSGPDNPTCTTACGTETTVADPVVTYGKSVSAPGATVAVGDVLDYTLSVTVANSPTTGIVTLTDTLGTGLDFTAVTDAGVFTCNAANPLICTLAAGTPVGTYDMTYTATVNDDATGSVTNAVVGTGDDDPGCDGTCDTATNVTPSQVTYAKSTSATNVSVGDTITYTLSATVTNSQTTDDLTLTDTLGTGLDFGSVTNAGVFTCTPGNPLSCTLPAGTAVGTYSLAYTATVNAAATGSVTNAVLGTGGDDPACLGSCDTTTTVDEPAVAYAKFADTAGPVSAGDVITFTLRTTIANSMTTSDIVLLTDTLGAGLDFTAVTDAGAYGVDASGAPVVEFTLPAGTGPGTYDAVYTATVTADASGAVSNAVVGTGGDDATCSGDCDTDTSVVAPGVTYAKTASTAGPVSAGDVITYTISTIVANSQTTGDVVLADTLGSGLDFTAVTDAGAYGVDASGAPVVEFTLPAGTAPGTYEVSYTATVNGSASGSVSNAVVGTGDDDPTCTVNCGTQTAVEDPTVTYTLSATVANAATNNVLTLTDTLGTGLDFGSVTDAGAFTCTPGNPLVCTLPAGTAPGTYSLTYNAEVNASATGSVNNAVLGTGGDDPACLGDCNIDTPVIAPAVSYAKTASTAGPVSVGDVISFTLTTTIANSMTTSDLVLLTDTLGTGLDFTAVTDAGAYGVDASGAPVVRFTLPAGTGPGSYAVTYTATVNGSASGSVSNVVVGSGGDNPVCTVNCGTETTVEDSTVTYSKSSSAAQVQVGDSISYTLTATVGNSALTDALTLTDTLGTGLDFVAITDAGVFTCTPGNPLVCTLPAGTAPGTYSLAYTATVNAAAGGSVTNAVLGTGGDDPACLGDCITENPVAAPVISIAKTSDPAAGETVQVGQTVNYALVATIANGAITAPLVLVDTPDPGLTITDIPAGCEMAGGIITCTLPAGTPAGTHSLAYGATINDSAGDAVRNVVTATGGGGTTEPGCNSCATEHNVALPLIRLAKTAAVREVRIGDLVRYTLSIENVGERDLIGGSIMDMPPAGFTYVEGSLQVVDGDNAATLSGQGPLRFGEIDVRAGETATLAYLMRVGAGVRPGTHVNQAQAYSAEDVSVSNPATARVELAGDPLVDETLIFGTLFDDRDGDGWQDSAALSGLHVRGGFAPGAYVPGSTMIDRGQGMVPVPDASAPLLHGMDLGGIAARQSEADPAGRNRIVIRQRLTDAAFTDDFILTSAQGVTIRMDAQGRTSVEKGGDAAKGLNGAEPRVERRIAQGEGGHVVDYVIENDGIDERGIPGVRIASVEGLVMETDQFGRYHLAAVPGGAWARGRNFILKVDPSTLPDGAEFTTDNPLLRRITPGIPVRFDWGVKLPPALVEGRTETVELELGQAIFTPGSAEIRAEYLPAIDRMAAEIGKYQGGEIVIEANGENASLAFDRAEAVKTILLRKLDTASARNLAITARGRVDDPSSLIAGVDEGGVLLGTVLFDTDSAQIRPEFAPLLGRVAARLAREGGGAVAIIGHTDLRGSFQYNTALGMRRARAVYEALASQLPPDIRAKIRVDSSEDPAAPADGQAG</sequence>
<dbReference type="InterPro" id="IPR006664">
    <property type="entry name" value="OMP_bac"/>
</dbReference>
<gene>
    <name evidence="5" type="ORF">WYH_03297</name>
</gene>
<evidence type="ECO:0000256" key="1">
    <source>
        <dbReference type="ARBA" id="ARBA00004370"/>
    </source>
</evidence>
<dbReference type="Pfam" id="PF00691">
    <property type="entry name" value="OmpA"/>
    <property type="match status" value="1"/>
</dbReference>